<organism evidence="2 3">
    <name type="scientific">Mycolicibacterium bacteremicum</name>
    <name type="common">Mycobacterium bacteremicum</name>
    <dbReference type="NCBI Taxonomy" id="564198"/>
    <lineage>
        <taxon>Bacteria</taxon>
        <taxon>Bacillati</taxon>
        <taxon>Actinomycetota</taxon>
        <taxon>Actinomycetes</taxon>
        <taxon>Mycobacteriales</taxon>
        <taxon>Mycobacteriaceae</taxon>
        <taxon>Mycolicibacterium</taxon>
    </lineage>
</organism>
<sequence>MSAMTDTAILINPPGRIRAIRQVVETIADRAGPLIDLCRPYVSGLQNLPRDGRFLLVGNHTQSGAEAFLIPYLVRREIGVLVRPLTDRGFGKMPGPAADLMAACGATVGAPESARELMRHDQPILVFPGGGREIAKFKGEENTVNWTGRAGFARIAAEFGYPIVPAGLVGGDEVYRSFTTRDGRWGRFSQALAQRFGGRPEMAMPLVHGIGPTLIPHPQRMYLRFGAPIDTGKPADVEADEWAQQVKDRTRTALETALSDLQDVRTDDPYRELNPLGWRHAVRP</sequence>
<keyword evidence="3" id="KW-1185">Reference proteome</keyword>
<name>A0A1W9YXD3_MYCBA</name>
<dbReference type="EMBL" id="MVHJ01000009">
    <property type="protein sequence ID" value="ORA04718.1"/>
    <property type="molecule type" value="Genomic_DNA"/>
</dbReference>
<evidence type="ECO:0000313" key="2">
    <source>
        <dbReference type="EMBL" id="ORA04718.1"/>
    </source>
</evidence>
<dbReference type="Pfam" id="PF01553">
    <property type="entry name" value="Acyltransferase"/>
    <property type="match status" value="1"/>
</dbReference>
<accession>A0A1W9YXD3</accession>
<keyword evidence="2" id="KW-0012">Acyltransferase</keyword>
<dbReference type="CDD" id="cd07987">
    <property type="entry name" value="LPLAT_MGAT-like"/>
    <property type="match status" value="1"/>
</dbReference>
<comment type="caution">
    <text evidence="2">The sequence shown here is derived from an EMBL/GenBank/DDBJ whole genome shotgun (WGS) entry which is preliminary data.</text>
</comment>
<keyword evidence="2" id="KW-0808">Transferase</keyword>
<proteinExistence type="predicted"/>
<dbReference type="GO" id="GO:0016020">
    <property type="term" value="C:membrane"/>
    <property type="evidence" value="ECO:0007669"/>
    <property type="project" value="TreeGrafter"/>
</dbReference>
<evidence type="ECO:0000313" key="3">
    <source>
        <dbReference type="Proteomes" id="UP000192366"/>
    </source>
</evidence>
<dbReference type="SUPFAM" id="SSF69593">
    <property type="entry name" value="Glycerol-3-phosphate (1)-acyltransferase"/>
    <property type="match status" value="1"/>
</dbReference>
<protein>
    <submittedName>
        <fullName evidence="2">Glycerol acyltransferase</fullName>
    </submittedName>
</protein>
<dbReference type="InterPro" id="IPR002123">
    <property type="entry name" value="Plipid/glycerol_acylTrfase"/>
</dbReference>
<dbReference type="SMART" id="SM00563">
    <property type="entry name" value="PlsC"/>
    <property type="match status" value="1"/>
</dbReference>
<dbReference type="STRING" id="564198.BST17_13565"/>
<evidence type="ECO:0000259" key="1">
    <source>
        <dbReference type="SMART" id="SM00563"/>
    </source>
</evidence>
<dbReference type="PANTHER" id="PTHR22753:SF14">
    <property type="entry name" value="MONOACYLGLYCEROL_DIACYLGLYCEROL O-ACYLTRANSFERASE"/>
    <property type="match status" value="1"/>
</dbReference>
<dbReference type="RefSeq" id="WP_083058635.1">
    <property type="nucleotide sequence ID" value="NZ_JACKVM010000016.1"/>
</dbReference>
<gene>
    <name evidence="2" type="ORF">BST17_13565</name>
</gene>
<reference evidence="2 3" key="1">
    <citation type="submission" date="2017-02" db="EMBL/GenBank/DDBJ databases">
        <title>The new phylogeny of genus Mycobacterium.</title>
        <authorList>
            <person name="Tortoli E."/>
            <person name="Trovato A."/>
            <person name="Cirillo D.M."/>
        </authorList>
    </citation>
    <scope>NUCLEOTIDE SEQUENCE [LARGE SCALE GENOMIC DNA]</scope>
    <source>
        <strain evidence="2 3">DSM 45578</strain>
    </source>
</reference>
<dbReference type="Proteomes" id="UP000192366">
    <property type="component" value="Unassembled WGS sequence"/>
</dbReference>
<dbReference type="OrthoDB" id="5496738at2"/>
<dbReference type="PANTHER" id="PTHR22753">
    <property type="entry name" value="TRANSMEMBRANE PROTEIN 68"/>
    <property type="match status" value="1"/>
</dbReference>
<dbReference type="AlphaFoldDB" id="A0A1W9YXD3"/>
<feature type="domain" description="Phospholipid/glycerol acyltransferase" evidence="1">
    <location>
        <begin position="54"/>
        <end position="171"/>
    </location>
</feature>
<dbReference type="GO" id="GO:0016746">
    <property type="term" value="F:acyltransferase activity"/>
    <property type="evidence" value="ECO:0007669"/>
    <property type="project" value="UniProtKB-KW"/>
</dbReference>